<sequence length="250" mass="27394">MKLADDCVCAEVKDGKMYCANYSIVTFSTGVLQAAIRGDQNSVKFEPPLPRWKQDAINHITPIVYGKIFLVFPTTFWNEIDGDQQLLGYVADEKGYYGHYILDKNRPNTITVDVSGNLAIKIATQSQEETVNEVMAILRKIFNNVTLPEPESVVISRWHLDPLFLHSYSDYGPGVPESVFDDLLKPVNGRLYFAGEALNSSNYGNVQGAYGTGVYAAQQITGTSNSAGVPQATLVCVFVAGVLSLLSVVQ</sequence>
<dbReference type="Gene3D" id="3.50.50.60">
    <property type="entry name" value="FAD/NAD(P)-binding domain"/>
    <property type="match status" value="1"/>
</dbReference>
<dbReference type="InterPro" id="IPR036188">
    <property type="entry name" value="FAD/NAD-bd_sf"/>
</dbReference>
<keyword evidence="1" id="KW-1133">Transmembrane helix</keyword>
<dbReference type="InterPro" id="IPR050281">
    <property type="entry name" value="Flavin_monoamine_oxidase"/>
</dbReference>
<dbReference type="GO" id="GO:0016491">
    <property type="term" value="F:oxidoreductase activity"/>
    <property type="evidence" value="ECO:0007669"/>
    <property type="project" value="InterPro"/>
</dbReference>
<comment type="caution">
    <text evidence="3">The sequence shown here is derived from an EMBL/GenBank/DDBJ whole genome shotgun (WGS) entry which is preliminary data.</text>
</comment>
<accession>A0AA35REX1</accession>
<dbReference type="InterPro" id="IPR002937">
    <property type="entry name" value="Amino_oxidase"/>
</dbReference>
<evidence type="ECO:0000259" key="2">
    <source>
        <dbReference type="Pfam" id="PF01593"/>
    </source>
</evidence>
<protein>
    <submittedName>
        <fullName evidence="3">Polyamine oxidase 1</fullName>
    </submittedName>
</protein>
<dbReference type="AlphaFoldDB" id="A0AA35REX1"/>
<evidence type="ECO:0000313" key="3">
    <source>
        <dbReference type="EMBL" id="CAI8009421.1"/>
    </source>
</evidence>
<gene>
    <name evidence="3" type="ORF">GBAR_LOCUS6325</name>
</gene>
<dbReference type="Gene3D" id="3.90.660.10">
    <property type="match status" value="1"/>
</dbReference>
<dbReference type="PANTHER" id="PTHR10742">
    <property type="entry name" value="FLAVIN MONOAMINE OXIDASE"/>
    <property type="match status" value="1"/>
</dbReference>
<proteinExistence type="predicted"/>
<dbReference type="SUPFAM" id="SSF54373">
    <property type="entry name" value="FAD-linked reductases, C-terminal domain"/>
    <property type="match status" value="1"/>
</dbReference>
<evidence type="ECO:0000256" key="1">
    <source>
        <dbReference type="SAM" id="Phobius"/>
    </source>
</evidence>
<dbReference type="GO" id="GO:0006598">
    <property type="term" value="P:polyamine catabolic process"/>
    <property type="evidence" value="ECO:0007669"/>
    <property type="project" value="TreeGrafter"/>
</dbReference>
<name>A0AA35REX1_GEOBA</name>
<organism evidence="3 4">
    <name type="scientific">Geodia barretti</name>
    <name type="common">Barrett's horny sponge</name>
    <dbReference type="NCBI Taxonomy" id="519541"/>
    <lineage>
        <taxon>Eukaryota</taxon>
        <taxon>Metazoa</taxon>
        <taxon>Porifera</taxon>
        <taxon>Demospongiae</taxon>
        <taxon>Heteroscleromorpha</taxon>
        <taxon>Tetractinellida</taxon>
        <taxon>Astrophorina</taxon>
        <taxon>Geodiidae</taxon>
        <taxon>Geodia</taxon>
    </lineage>
</organism>
<feature type="domain" description="Amine oxidase" evidence="2">
    <location>
        <begin position="7"/>
        <end position="220"/>
    </location>
</feature>
<dbReference type="Pfam" id="PF01593">
    <property type="entry name" value="Amino_oxidase"/>
    <property type="match status" value="1"/>
</dbReference>
<dbReference type="SUPFAM" id="SSF51905">
    <property type="entry name" value="FAD/NAD(P)-binding domain"/>
    <property type="match status" value="1"/>
</dbReference>
<dbReference type="PANTHER" id="PTHR10742:SF313">
    <property type="entry name" value="AMINE OXIDASE"/>
    <property type="match status" value="1"/>
</dbReference>
<keyword evidence="1" id="KW-0472">Membrane</keyword>
<keyword evidence="1" id="KW-0812">Transmembrane</keyword>
<feature type="transmembrane region" description="Helical" evidence="1">
    <location>
        <begin position="228"/>
        <end position="249"/>
    </location>
</feature>
<reference evidence="3" key="1">
    <citation type="submission" date="2023-03" db="EMBL/GenBank/DDBJ databases">
        <authorList>
            <person name="Steffen K."/>
            <person name="Cardenas P."/>
        </authorList>
    </citation>
    <scope>NUCLEOTIDE SEQUENCE</scope>
</reference>
<evidence type="ECO:0000313" key="4">
    <source>
        <dbReference type="Proteomes" id="UP001174909"/>
    </source>
</evidence>
<dbReference type="Proteomes" id="UP001174909">
    <property type="component" value="Unassembled WGS sequence"/>
</dbReference>
<dbReference type="EMBL" id="CASHTH010000959">
    <property type="protein sequence ID" value="CAI8009421.1"/>
    <property type="molecule type" value="Genomic_DNA"/>
</dbReference>
<keyword evidence="4" id="KW-1185">Reference proteome</keyword>